<evidence type="ECO:0000313" key="1">
    <source>
        <dbReference type="EMBL" id="KAK7325132.1"/>
    </source>
</evidence>
<protein>
    <submittedName>
        <fullName evidence="1">Uncharacterized protein</fullName>
    </submittedName>
</protein>
<organism evidence="1 2">
    <name type="scientific">Canavalia gladiata</name>
    <name type="common">Sword bean</name>
    <name type="synonym">Dolichos gladiatus</name>
    <dbReference type="NCBI Taxonomy" id="3824"/>
    <lineage>
        <taxon>Eukaryota</taxon>
        <taxon>Viridiplantae</taxon>
        <taxon>Streptophyta</taxon>
        <taxon>Embryophyta</taxon>
        <taxon>Tracheophyta</taxon>
        <taxon>Spermatophyta</taxon>
        <taxon>Magnoliopsida</taxon>
        <taxon>eudicotyledons</taxon>
        <taxon>Gunneridae</taxon>
        <taxon>Pentapetalae</taxon>
        <taxon>rosids</taxon>
        <taxon>fabids</taxon>
        <taxon>Fabales</taxon>
        <taxon>Fabaceae</taxon>
        <taxon>Papilionoideae</taxon>
        <taxon>50 kb inversion clade</taxon>
        <taxon>NPAAA clade</taxon>
        <taxon>indigoferoid/millettioid clade</taxon>
        <taxon>Phaseoleae</taxon>
        <taxon>Canavalia</taxon>
    </lineage>
</organism>
<dbReference type="Proteomes" id="UP001367508">
    <property type="component" value="Unassembled WGS sequence"/>
</dbReference>
<dbReference type="EMBL" id="JAYMYQ010000006">
    <property type="protein sequence ID" value="KAK7325132.1"/>
    <property type="molecule type" value="Genomic_DNA"/>
</dbReference>
<sequence>MQSMFQIVFGLQVKKNVIVALLQQILKGCSISATRIQILKNVVFHFSFSFLPRYLCGMEQLKHAAHHFFID</sequence>
<accession>A0AAN9KZ64</accession>
<proteinExistence type="predicted"/>
<reference evidence="1 2" key="1">
    <citation type="submission" date="2024-01" db="EMBL/GenBank/DDBJ databases">
        <title>The genomes of 5 underutilized Papilionoideae crops provide insights into root nodulation and disease resistanc.</title>
        <authorList>
            <person name="Jiang F."/>
        </authorList>
    </citation>
    <scope>NUCLEOTIDE SEQUENCE [LARGE SCALE GENOMIC DNA]</scope>
    <source>
        <strain evidence="1">LVBAO_FW01</strain>
        <tissue evidence="1">Leaves</tissue>
    </source>
</reference>
<dbReference type="AlphaFoldDB" id="A0AAN9KZ64"/>
<evidence type="ECO:0000313" key="2">
    <source>
        <dbReference type="Proteomes" id="UP001367508"/>
    </source>
</evidence>
<name>A0AAN9KZ64_CANGL</name>
<comment type="caution">
    <text evidence="1">The sequence shown here is derived from an EMBL/GenBank/DDBJ whole genome shotgun (WGS) entry which is preliminary data.</text>
</comment>
<gene>
    <name evidence="1" type="ORF">VNO77_29232</name>
</gene>
<keyword evidence="2" id="KW-1185">Reference proteome</keyword>